<reference evidence="1 2" key="1">
    <citation type="submission" date="2019-03" db="EMBL/GenBank/DDBJ databases">
        <title>Genomic Encyclopedia of Type Strains, Phase IV (KMG-IV): sequencing the most valuable type-strain genomes for metagenomic binning, comparative biology and taxonomic classification.</title>
        <authorList>
            <person name="Goeker M."/>
        </authorList>
    </citation>
    <scope>NUCLEOTIDE SEQUENCE [LARGE SCALE GENOMIC DNA]</scope>
    <source>
        <strain evidence="1 2">DSM 45765</strain>
    </source>
</reference>
<gene>
    <name evidence="1" type="ORF">EV191_102143</name>
</gene>
<evidence type="ECO:0000313" key="1">
    <source>
        <dbReference type="EMBL" id="TCP54933.1"/>
    </source>
</evidence>
<sequence length="77" mass="8792">MIEQDRILLGRVMRFNTQLGRATMHLFEHHQDNDELPAEQLRDLGEHMRQLGVDLLARAGELDGLPFARAVVDSPET</sequence>
<proteinExistence type="predicted"/>
<protein>
    <submittedName>
        <fullName evidence="1">Uncharacterized protein</fullName>
    </submittedName>
</protein>
<dbReference type="RefSeq" id="WP_132876329.1">
    <property type="nucleotide sequence ID" value="NZ_SLXQ01000002.1"/>
</dbReference>
<comment type="caution">
    <text evidence="1">The sequence shown here is derived from an EMBL/GenBank/DDBJ whole genome shotgun (WGS) entry which is preliminary data.</text>
</comment>
<dbReference type="AlphaFoldDB" id="A0A4R2QXP9"/>
<keyword evidence="2" id="KW-1185">Reference proteome</keyword>
<dbReference type="OrthoDB" id="3557068at2"/>
<organism evidence="1 2">
    <name type="scientific">Tamaricihabitans halophyticus</name>
    <dbReference type="NCBI Taxonomy" id="1262583"/>
    <lineage>
        <taxon>Bacteria</taxon>
        <taxon>Bacillati</taxon>
        <taxon>Actinomycetota</taxon>
        <taxon>Actinomycetes</taxon>
        <taxon>Pseudonocardiales</taxon>
        <taxon>Pseudonocardiaceae</taxon>
        <taxon>Tamaricihabitans</taxon>
    </lineage>
</organism>
<accession>A0A4R2QXP9</accession>
<dbReference type="EMBL" id="SLXQ01000002">
    <property type="protein sequence ID" value="TCP54933.1"/>
    <property type="molecule type" value="Genomic_DNA"/>
</dbReference>
<name>A0A4R2QXP9_9PSEU</name>
<dbReference type="Proteomes" id="UP000294911">
    <property type="component" value="Unassembled WGS sequence"/>
</dbReference>
<evidence type="ECO:0000313" key="2">
    <source>
        <dbReference type="Proteomes" id="UP000294911"/>
    </source>
</evidence>